<dbReference type="InterPro" id="IPR051311">
    <property type="entry name" value="DedA_domain"/>
</dbReference>
<sequence>MLKRLYEWMLNKAGHPHATKWLAGFSFTESSFFPIPPDVLLAPMCLAKPEKSFWYAFICTVSSVLGALLGYAIGFFLFETIGIAILDFYGMADKFDTFAQSFNEQGWVVVILAGFTPLPFKVITIAAGSTAMPLYILIIAAIIARSARFFLVATLLRFFGPPMKEWIDKNFALATTVGGILFVGGFAAVKLLV</sequence>
<dbReference type="Proteomes" id="UP000663923">
    <property type="component" value="Chromosome"/>
</dbReference>
<evidence type="ECO:0000256" key="1">
    <source>
        <dbReference type="SAM" id="Phobius"/>
    </source>
</evidence>
<gene>
    <name evidence="3" type="ORF">J4G78_08665</name>
</gene>
<protein>
    <submittedName>
        <fullName evidence="3">DedA family protein</fullName>
    </submittedName>
</protein>
<keyword evidence="1" id="KW-0472">Membrane</keyword>
<dbReference type="PANTHER" id="PTHR42709">
    <property type="entry name" value="ALKALINE PHOSPHATASE LIKE PROTEIN"/>
    <property type="match status" value="1"/>
</dbReference>
<dbReference type="PANTHER" id="PTHR42709:SF11">
    <property type="entry name" value="DEDA FAMILY PROTEIN"/>
    <property type="match status" value="1"/>
</dbReference>
<name>A0ABX7TA75_9SPHN</name>
<dbReference type="InterPro" id="IPR032816">
    <property type="entry name" value="VTT_dom"/>
</dbReference>
<evidence type="ECO:0000313" key="3">
    <source>
        <dbReference type="EMBL" id="QTD57572.1"/>
    </source>
</evidence>
<organism evidence="3 4">
    <name type="scientific">Parasphingorhabdus cellanae</name>
    <dbReference type="NCBI Taxonomy" id="2806553"/>
    <lineage>
        <taxon>Bacteria</taxon>
        <taxon>Pseudomonadati</taxon>
        <taxon>Pseudomonadota</taxon>
        <taxon>Alphaproteobacteria</taxon>
        <taxon>Sphingomonadales</taxon>
        <taxon>Sphingomonadaceae</taxon>
        <taxon>Parasphingorhabdus</taxon>
    </lineage>
</organism>
<keyword evidence="1" id="KW-0812">Transmembrane</keyword>
<dbReference type="RefSeq" id="WP_207990153.1">
    <property type="nucleotide sequence ID" value="NZ_CP071794.1"/>
</dbReference>
<keyword evidence="1" id="KW-1133">Transmembrane helix</keyword>
<proteinExistence type="predicted"/>
<evidence type="ECO:0000313" key="4">
    <source>
        <dbReference type="Proteomes" id="UP000663923"/>
    </source>
</evidence>
<dbReference type="EMBL" id="CP071794">
    <property type="protein sequence ID" value="QTD57572.1"/>
    <property type="molecule type" value="Genomic_DNA"/>
</dbReference>
<feature type="transmembrane region" description="Helical" evidence="1">
    <location>
        <begin position="171"/>
        <end position="192"/>
    </location>
</feature>
<feature type="domain" description="VTT" evidence="2">
    <location>
        <begin position="53"/>
        <end position="156"/>
    </location>
</feature>
<accession>A0ABX7TA75</accession>
<feature type="transmembrane region" description="Helical" evidence="1">
    <location>
        <begin position="53"/>
        <end position="86"/>
    </location>
</feature>
<feature type="transmembrane region" description="Helical" evidence="1">
    <location>
        <begin position="134"/>
        <end position="159"/>
    </location>
</feature>
<dbReference type="Pfam" id="PF09335">
    <property type="entry name" value="VTT_dom"/>
    <property type="match status" value="1"/>
</dbReference>
<feature type="transmembrane region" description="Helical" evidence="1">
    <location>
        <begin position="106"/>
        <end position="127"/>
    </location>
</feature>
<keyword evidence="4" id="KW-1185">Reference proteome</keyword>
<evidence type="ECO:0000259" key="2">
    <source>
        <dbReference type="Pfam" id="PF09335"/>
    </source>
</evidence>
<reference evidence="3 4" key="1">
    <citation type="submission" date="2021-03" db="EMBL/GenBank/DDBJ databases">
        <title>Complete genome of Parasphingorhabdus_sp.JHSY0214.</title>
        <authorList>
            <person name="Yoo J.H."/>
            <person name="Bae J.W."/>
        </authorList>
    </citation>
    <scope>NUCLEOTIDE SEQUENCE [LARGE SCALE GENOMIC DNA]</scope>
    <source>
        <strain evidence="3 4">JHSY0214</strain>
    </source>
</reference>